<reference evidence="1" key="1">
    <citation type="journal article" date="2012" name="Nat. Biotechnol.">
        <title>Draft genome sequence of pigeonpea (Cajanus cajan), an orphan legume crop of resource-poor farmers.</title>
        <authorList>
            <person name="Varshney R.K."/>
            <person name="Chen W."/>
            <person name="Li Y."/>
            <person name="Bharti A.K."/>
            <person name="Saxena R.K."/>
            <person name="Schlueter J.A."/>
            <person name="Donoghue M.T."/>
            <person name="Azam S."/>
            <person name="Fan G."/>
            <person name="Whaley A.M."/>
            <person name="Farmer A.D."/>
            <person name="Sheridan J."/>
            <person name="Iwata A."/>
            <person name="Tuteja R."/>
            <person name="Penmetsa R.V."/>
            <person name="Wu W."/>
            <person name="Upadhyaya H.D."/>
            <person name="Yang S.P."/>
            <person name="Shah T."/>
            <person name="Saxena K.B."/>
            <person name="Michael T."/>
            <person name="McCombie W.R."/>
            <person name="Yang B."/>
            <person name="Zhang G."/>
            <person name="Yang H."/>
            <person name="Wang J."/>
            <person name="Spillane C."/>
            <person name="Cook D.R."/>
            <person name="May G.D."/>
            <person name="Xu X."/>
            <person name="Jackson S.A."/>
        </authorList>
    </citation>
    <scope>NUCLEOTIDE SEQUENCE [LARGE SCALE GENOMIC DNA]</scope>
</reference>
<dbReference type="EMBL" id="KQ483572">
    <property type="protein sequence ID" value="KYP45992.1"/>
    <property type="molecule type" value="Genomic_DNA"/>
</dbReference>
<evidence type="ECO:0000313" key="1">
    <source>
        <dbReference type="EMBL" id="KYP45992.1"/>
    </source>
</evidence>
<dbReference type="Proteomes" id="UP000075243">
    <property type="component" value="Unassembled WGS sequence"/>
</dbReference>
<keyword evidence="2" id="KW-1185">Reference proteome</keyword>
<evidence type="ECO:0000313" key="2">
    <source>
        <dbReference type="Proteomes" id="UP000075243"/>
    </source>
</evidence>
<proteinExistence type="predicted"/>
<gene>
    <name evidence="1" type="ORF">KK1_032438</name>
</gene>
<organism evidence="1 2">
    <name type="scientific">Cajanus cajan</name>
    <name type="common">Pigeon pea</name>
    <name type="synonym">Cajanus indicus</name>
    <dbReference type="NCBI Taxonomy" id="3821"/>
    <lineage>
        <taxon>Eukaryota</taxon>
        <taxon>Viridiplantae</taxon>
        <taxon>Streptophyta</taxon>
        <taxon>Embryophyta</taxon>
        <taxon>Tracheophyta</taxon>
        <taxon>Spermatophyta</taxon>
        <taxon>Magnoliopsida</taxon>
        <taxon>eudicotyledons</taxon>
        <taxon>Gunneridae</taxon>
        <taxon>Pentapetalae</taxon>
        <taxon>rosids</taxon>
        <taxon>fabids</taxon>
        <taxon>Fabales</taxon>
        <taxon>Fabaceae</taxon>
        <taxon>Papilionoideae</taxon>
        <taxon>50 kb inversion clade</taxon>
        <taxon>NPAAA clade</taxon>
        <taxon>indigoferoid/millettioid clade</taxon>
        <taxon>Phaseoleae</taxon>
        <taxon>Cajanus</taxon>
    </lineage>
</organism>
<protein>
    <recommendedName>
        <fullName evidence="3">MULE transposase domain-containing protein</fullName>
    </recommendedName>
</protein>
<dbReference type="Gramene" id="C.cajan_36947.t">
    <property type="protein sequence ID" value="C.cajan_36947.t.cds1"/>
    <property type="gene ID" value="C.cajan_36947"/>
</dbReference>
<name>A0A151RTX7_CAJCA</name>
<sequence length="100" mass="11646">MCYNDFFVGNHRDTHFRQFHQLFGTFKPCCDAFNYYKSLIKINGTYLYNKYTGTLLISTTTDGNSNVLPLAFVIVERETLHACSWFLAHFPQHVSNRQGI</sequence>
<dbReference type="AlphaFoldDB" id="A0A151RTX7"/>
<evidence type="ECO:0008006" key="3">
    <source>
        <dbReference type="Google" id="ProtNLM"/>
    </source>
</evidence>
<accession>A0A151RTX7</accession>